<proteinExistence type="predicted"/>
<name>A0ACB8K2W3_CITSI</name>
<accession>A0ACB8K2W3</accession>
<evidence type="ECO:0000313" key="2">
    <source>
        <dbReference type="Proteomes" id="UP000829398"/>
    </source>
</evidence>
<protein>
    <submittedName>
        <fullName evidence="1">F-box protein</fullName>
    </submittedName>
</protein>
<gene>
    <name evidence="1" type="ORF">KPL71_018753</name>
</gene>
<comment type="caution">
    <text evidence="1">The sequence shown here is derived from an EMBL/GenBank/DDBJ whole genome shotgun (WGS) entry which is preliminary data.</text>
</comment>
<sequence length="493" mass="55089">MDMDPPSLAGTSSSSISAVHPDIIETHILTRLDPTALASASCASSRLYSLTSNETLWTNICNSTWPSTNHPRLRHVISSFPKGPRSFFSHAFTNPDMATSSSPMNLDCPPGLISAVDIHFQERHIFSKVVETETTDSSPFRVDLLETKDPVPTGIPHPVNEEMYREILEGLKLSWILIDPIGRRAMNVSSYKPVTAAERRWLSTGEVHLRYAWVFSAGQEGSSLEYVKCGVTATFSASHTGEMHVSKVSLHLEDMFGKHLNGKDSLAILHKGMMGKRGVVKGREEEGRRRYDAYKKMRRIKIILGEPGFLPRSKIEPGSKWSWLRGDESYFPSYRAGDYRTLLADNWKSARALCLGISEQGKPMRECPSDCYPLFVYPKFMATTLASSNSFLLNTTPRSRLIIKNPRFSVFAKKAGPFPPFQLGKSKDENSSNESSNGDSGNSNPFRFNFGKGAGCDIFDPSCEQPWNWAGRRSYFVATATTERERHTKGQPR</sequence>
<dbReference type="Proteomes" id="UP000829398">
    <property type="component" value="Chromosome 6"/>
</dbReference>
<dbReference type="EMBL" id="CM039175">
    <property type="protein sequence ID" value="KAH9738326.1"/>
    <property type="molecule type" value="Genomic_DNA"/>
</dbReference>
<evidence type="ECO:0000313" key="1">
    <source>
        <dbReference type="EMBL" id="KAH9738326.1"/>
    </source>
</evidence>
<keyword evidence="2" id="KW-1185">Reference proteome</keyword>
<reference evidence="2" key="1">
    <citation type="journal article" date="2023" name="Hortic. Res.">
        <title>A chromosome-level phased genome enabling allele-level studies in sweet orange: a case study on citrus Huanglongbing tolerance.</title>
        <authorList>
            <person name="Wu B."/>
            <person name="Yu Q."/>
            <person name="Deng Z."/>
            <person name="Duan Y."/>
            <person name="Luo F."/>
            <person name="Gmitter F. Jr."/>
        </authorList>
    </citation>
    <scope>NUCLEOTIDE SEQUENCE [LARGE SCALE GENOMIC DNA]</scope>
    <source>
        <strain evidence="2">cv. Valencia</strain>
    </source>
</reference>
<organism evidence="1 2">
    <name type="scientific">Citrus sinensis</name>
    <name type="common">Sweet orange</name>
    <name type="synonym">Citrus aurantium var. sinensis</name>
    <dbReference type="NCBI Taxonomy" id="2711"/>
    <lineage>
        <taxon>Eukaryota</taxon>
        <taxon>Viridiplantae</taxon>
        <taxon>Streptophyta</taxon>
        <taxon>Embryophyta</taxon>
        <taxon>Tracheophyta</taxon>
        <taxon>Spermatophyta</taxon>
        <taxon>Magnoliopsida</taxon>
        <taxon>eudicotyledons</taxon>
        <taxon>Gunneridae</taxon>
        <taxon>Pentapetalae</taxon>
        <taxon>rosids</taxon>
        <taxon>malvids</taxon>
        <taxon>Sapindales</taxon>
        <taxon>Rutaceae</taxon>
        <taxon>Aurantioideae</taxon>
        <taxon>Citrus</taxon>
    </lineage>
</organism>